<evidence type="ECO:0000259" key="1">
    <source>
        <dbReference type="Pfam" id="PF24746"/>
    </source>
</evidence>
<dbReference type="Pfam" id="PF24746">
    <property type="entry name" value="DUF7694"/>
    <property type="match status" value="1"/>
</dbReference>
<dbReference type="EMBL" id="FXAT01000020">
    <property type="protein sequence ID" value="SMG61313.1"/>
    <property type="molecule type" value="Genomic_DNA"/>
</dbReference>
<evidence type="ECO:0000313" key="2">
    <source>
        <dbReference type="EMBL" id="SMG61313.1"/>
    </source>
</evidence>
<accession>A0A1X7M730</accession>
<protein>
    <recommendedName>
        <fullName evidence="1">DUF7694 domain-containing protein</fullName>
    </recommendedName>
</protein>
<reference evidence="3" key="1">
    <citation type="submission" date="2017-04" db="EMBL/GenBank/DDBJ databases">
        <authorList>
            <person name="Varghese N."/>
            <person name="Submissions S."/>
        </authorList>
    </citation>
    <scope>NUCLEOTIDE SEQUENCE [LARGE SCALE GENOMIC DNA]</scope>
    <source>
        <strain evidence="3">LMG 29540</strain>
    </source>
</reference>
<dbReference type="Proteomes" id="UP000193228">
    <property type="component" value="Unassembled WGS sequence"/>
</dbReference>
<dbReference type="AlphaFoldDB" id="A0A1X7M730"/>
<feature type="domain" description="DUF7694" evidence="1">
    <location>
        <begin position="89"/>
        <end position="136"/>
    </location>
</feature>
<gene>
    <name evidence="2" type="ORF">SAMN06265784_12095</name>
</gene>
<evidence type="ECO:0000313" key="3">
    <source>
        <dbReference type="Proteomes" id="UP000193228"/>
    </source>
</evidence>
<proteinExistence type="predicted"/>
<keyword evidence="3" id="KW-1185">Reference proteome</keyword>
<dbReference type="InterPro" id="IPR056111">
    <property type="entry name" value="DUF7694"/>
</dbReference>
<dbReference type="STRING" id="1515439.SAMN06265784_12095"/>
<sequence>MVSAFSLPNGTRNVLDAVFWMNRVSDLHLQSLLTFVAGDMRLSTLATLRALGRRMKARIPALLRMPVQSAAIALTILGQPYSKATVAGEKRCPLWSEMAWVKDQFFEPCEAVMQLHPPREQYVNNHPYCLHMWRPHREAIPLPPVTMVGIAGMTPQQLAQMNPEDIERLRAVAVAGWKWSGS</sequence>
<name>A0A1X7M730_9BURK</name>
<organism evidence="2 3">
    <name type="scientific">Paraburkholderia susongensis</name>
    <dbReference type="NCBI Taxonomy" id="1515439"/>
    <lineage>
        <taxon>Bacteria</taxon>
        <taxon>Pseudomonadati</taxon>
        <taxon>Pseudomonadota</taxon>
        <taxon>Betaproteobacteria</taxon>
        <taxon>Burkholderiales</taxon>
        <taxon>Burkholderiaceae</taxon>
        <taxon>Paraburkholderia</taxon>
    </lineage>
</organism>